<proteinExistence type="predicted"/>
<evidence type="ECO:0000313" key="1">
    <source>
        <dbReference type="EMBL" id="MBO0946968.1"/>
    </source>
</evidence>
<evidence type="ECO:0008006" key="3">
    <source>
        <dbReference type="Google" id="ProtNLM"/>
    </source>
</evidence>
<protein>
    <recommendedName>
        <fullName evidence="3">CopG family transcriptional regulator</fullName>
    </recommendedName>
</protein>
<dbReference type="Proteomes" id="UP000664628">
    <property type="component" value="Unassembled WGS sequence"/>
</dbReference>
<gene>
    <name evidence="1" type="ORF">J2I46_00125</name>
</gene>
<reference evidence="1 2" key="1">
    <citation type="submission" date="2021-03" db="EMBL/GenBank/DDBJ databases">
        <title>Fibrella sp. HMF5405 genome sequencing and assembly.</title>
        <authorList>
            <person name="Kang H."/>
            <person name="Kim H."/>
            <person name="Bae S."/>
            <person name="Joh K."/>
        </authorList>
    </citation>
    <scope>NUCLEOTIDE SEQUENCE [LARGE SCALE GENOMIC DNA]</scope>
    <source>
        <strain evidence="1 2">HMF5405</strain>
    </source>
</reference>
<keyword evidence="2" id="KW-1185">Reference proteome</keyword>
<organism evidence="1 2">
    <name type="scientific">Fibrella forsythiae</name>
    <dbReference type="NCBI Taxonomy" id="2817061"/>
    <lineage>
        <taxon>Bacteria</taxon>
        <taxon>Pseudomonadati</taxon>
        <taxon>Bacteroidota</taxon>
        <taxon>Cytophagia</taxon>
        <taxon>Cytophagales</taxon>
        <taxon>Spirosomataceae</taxon>
        <taxon>Fibrella</taxon>
    </lineage>
</organism>
<name>A0ABS3JAE7_9BACT</name>
<dbReference type="EMBL" id="JAFMYW010000001">
    <property type="protein sequence ID" value="MBO0946968.1"/>
    <property type="molecule type" value="Genomic_DNA"/>
</dbReference>
<accession>A0ABS3JAE7</accession>
<dbReference type="RefSeq" id="WP_207326895.1">
    <property type="nucleotide sequence ID" value="NZ_JAFMYW010000001.1"/>
</dbReference>
<sequence length="66" mass="7502">MKKFGSVFVTDDVYRQVRHYQIEQAAKGRRLRIGEIISELLEKALLVVNRPASSEDEKPADQAGRS</sequence>
<evidence type="ECO:0000313" key="2">
    <source>
        <dbReference type="Proteomes" id="UP000664628"/>
    </source>
</evidence>
<comment type="caution">
    <text evidence="1">The sequence shown here is derived from an EMBL/GenBank/DDBJ whole genome shotgun (WGS) entry which is preliminary data.</text>
</comment>